<protein>
    <submittedName>
        <fullName evidence="1">Uncharacterized protein</fullName>
    </submittedName>
</protein>
<feature type="non-terminal residue" evidence="1">
    <location>
        <position position="1"/>
    </location>
</feature>
<dbReference type="Proteomes" id="UP000029867">
    <property type="component" value="Unassembled WGS sequence"/>
</dbReference>
<organism evidence="1 2">
    <name type="scientific">Pichia kudriavzevii</name>
    <name type="common">Yeast</name>
    <name type="synonym">Issatchenkia orientalis</name>
    <dbReference type="NCBI Taxonomy" id="4909"/>
    <lineage>
        <taxon>Eukaryota</taxon>
        <taxon>Fungi</taxon>
        <taxon>Dikarya</taxon>
        <taxon>Ascomycota</taxon>
        <taxon>Saccharomycotina</taxon>
        <taxon>Pichiomycetes</taxon>
        <taxon>Pichiales</taxon>
        <taxon>Pichiaceae</taxon>
        <taxon>Pichia</taxon>
    </lineage>
</organism>
<name>A0A099NSE8_PICKU</name>
<evidence type="ECO:0000313" key="2">
    <source>
        <dbReference type="Proteomes" id="UP000029867"/>
    </source>
</evidence>
<reference evidence="2" key="1">
    <citation type="journal article" date="2014" name="Microb. Cell Fact.">
        <title>Exploiting Issatchenkia orientalis SD108 for succinic acid production.</title>
        <authorList>
            <person name="Xiao H."/>
            <person name="Shao Z."/>
            <person name="Jiang Y."/>
            <person name="Dole S."/>
            <person name="Zhao H."/>
        </authorList>
    </citation>
    <scope>NUCLEOTIDE SEQUENCE [LARGE SCALE GENOMIC DNA]</scope>
    <source>
        <strain evidence="2">SD108</strain>
    </source>
</reference>
<dbReference type="EMBL" id="JQFK01001138">
    <property type="protein sequence ID" value="KGK34934.1"/>
    <property type="molecule type" value="Genomic_DNA"/>
</dbReference>
<accession>A0A099NSE8</accession>
<dbReference type="AlphaFoldDB" id="A0A099NSE8"/>
<comment type="caution">
    <text evidence="1">The sequence shown here is derived from an EMBL/GenBank/DDBJ whole genome shotgun (WGS) entry which is preliminary data.</text>
</comment>
<dbReference type="HOGENOM" id="CLU_3074233_0_0_1"/>
<proteinExistence type="predicted"/>
<evidence type="ECO:0000313" key="1">
    <source>
        <dbReference type="EMBL" id="KGK34934.1"/>
    </source>
</evidence>
<gene>
    <name evidence="1" type="ORF">JL09_g5917</name>
</gene>
<sequence length="53" mass="6198">QFSKSNHTKKLNNTFFQKTNALTQSRTEDRYITSVAPYQLGHKSFVEPLNDHE</sequence>